<evidence type="ECO:0000256" key="1">
    <source>
        <dbReference type="ARBA" id="ARBA00022679"/>
    </source>
</evidence>
<accession>A0A0B6ZIG8</accession>
<gene>
    <name evidence="5" type="primary">ORF65399</name>
</gene>
<feature type="compositionally biased region" description="Basic and acidic residues" evidence="4">
    <location>
        <begin position="108"/>
        <end position="119"/>
    </location>
</feature>
<dbReference type="InterPro" id="IPR000850">
    <property type="entry name" value="Adenylat/UMP-CMP_kin"/>
</dbReference>
<keyword evidence="1" id="KW-0808">Transferase</keyword>
<protein>
    <submittedName>
        <fullName evidence="5">Uncharacterized protein</fullName>
    </submittedName>
</protein>
<dbReference type="GO" id="GO:0006139">
    <property type="term" value="P:nucleobase-containing compound metabolic process"/>
    <property type="evidence" value="ECO:0007669"/>
    <property type="project" value="InterPro"/>
</dbReference>
<feature type="compositionally biased region" description="Acidic residues" evidence="4">
    <location>
        <begin position="94"/>
        <end position="107"/>
    </location>
</feature>
<evidence type="ECO:0000256" key="2">
    <source>
        <dbReference type="ARBA" id="ARBA00022741"/>
    </source>
</evidence>
<sequence length="263" mass="30068">ATQRFLLCTEKKMYYFSTTENRDRFVEEPLNYLSINEPLKVPPLRLLILGAKGAGKSLHGGYLAEKLGIFHISFRERLQELIIAKTKKRIGPEFEEEDSESLLDESESIPRDNREEASRIQEQSFDYTPATYSRHTSKGGATDAEVVQEEKEEILELTEDEEAIKANLESNEPLPVEILDSILKPYWIMEPYKSVGFVMEGFPRTADEVRYLQEAGLFPDAAILLQVSENDIVGRLLPPKLDTWRAKRARRLAKKAHNKAKAL</sequence>
<feature type="region of interest" description="Disordered" evidence="4">
    <location>
        <begin position="94"/>
        <end position="121"/>
    </location>
</feature>
<dbReference type="EMBL" id="HACG01021312">
    <property type="protein sequence ID" value="CEK68177.1"/>
    <property type="molecule type" value="Transcribed_RNA"/>
</dbReference>
<dbReference type="Gene3D" id="3.40.50.300">
    <property type="entry name" value="P-loop containing nucleotide triphosphate hydrolases"/>
    <property type="match status" value="2"/>
</dbReference>
<dbReference type="GO" id="GO:0005524">
    <property type="term" value="F:ATP binding"/>
    <property type="evidence" value="ECO:0007669"/>
    <property type="project" value="InterPro"/>
</dbReference>
<dbReference type="InterPro" id="IPR027417">
    <property type="entry name" value="P-loop_NTPase"/>
</dbReference>
<feature type="non-terminal residue" evidence="5">
    <location>
        <position position="1"/>
    </location>
</feature>
<dbReference type="PANTHER" id="PTHR23359">
    <property type="entry name" value="NUCLEOTIDE KINASE"/>
    <property type="match status" value="1"/>
</dbReference>
<dbReference type="SUPFAM" id="SSF52540">
    <property type="entry name" value="P-loop containing nucleoside triphosphate hydrolases"/>
    <property type="match status" value="1"/>
</dbReference>
<dbReference type="GO" id="GO:0019205">
    <property type="term" value="F:nucleobase-containing compound kinase activity"/>
    <property type="evidence" value="ECO:0007669"/>
    <property type="project" value="InterPro"/>
</dbReference>
<keyword evidence="2" id="KW-0547">Nucleotide-binding</keyword>
<feature type="non-terminal residue" evidence="5">
    <location>
        <position position="263"/>
    </location>
</feature>
<reference evidence="5" key="1">
    <citation type="submission" date="2014-12" db="EMBL/GenBank/DDBJ databases">
        <title>Insight into the proteome of Arion vulgaris.</title>
        <authorList>
            <person name="Aradska J."/>
            <person name="Bulat T."/>
            <person name="Smidak R."/>
            <person name="Sarate P."/>
            <person name="Gangsoo J."/>
            <person name="Sialana F."/>
            <person name="Bilban M."/>
            <person name="Lubec G."/>
        </authorList>
    </citation>
    <scope>NUCLEOTIDE SEQUENCE</scope>
    <source>
        <tissue evidence="5">Skin</tissue>
    </source>
</reference>
<dbReference type="AlphaFoldDB" id="A0A0B6ZIG8"/>
<evidence type="ECO:0000313" key="5">
    <source>
        <dbReference type="EMBL" id="CEK68177.1"/>
    </source>
</evidence>
<proteinExistence type="predicted"/>
<organism evidence="5">
    <name type="scientific">Arion vulgaris</name>
    <dbReference type="NCBI Taxonomy" id="1028688"/>
    <lineage>
        <taxon>Eukaryota</taxon>
        <taxon>Metazoa</taxon>
        <taxon>Spiralia</taxon>
        <taxon>Lophotrochozoa</taxon>
        <taxon>Mollusca</taxon>
        <taxon>Gastropoda</taxon>
        <taxon>Heterobranchia</taxon>
        <taxon>Euthyneura</taxon>
        <taxon>Panpulmonata</taxon>
        <taxon>Eupulmonata</taxon>
        <taxon>Stylommatophora</taxon>
        <taxon>Helicina</taxon>
        <taxon>Arionoidea</taxon>
        <taxon>Arionidae</taxon>
        <taxon>Arion</taxon>
    </lineage>
</organism>
<name>A0A0B6ZIG8_9EUPU</name>
<evidence type="ECO:0000256" key="4">
    <source>
        <dbReference type="SAM" id="MobiDB-lite"/>
    </source>
</evidence>
<keyword evidence="3" id="KW-0418">Kinase</keyword>
<evidence type="ECO:0000256" key="3">
    <source>
        <dbReference type="ARBA" id="ARBA00022777"/>
    </source>
</evidence>